<evidence type="ECO:0000313" key="1">
    <source>
        <dbReference type="EMBL" id="GFD49442.1"/>
    </source>
</evidence>
<feature type="non-terminal residue" evidence="1">
    <location>
        <position position="124"/>
    </location>
</feature>
<dbReference type="InterPro" id="IPR023213">
    <property type="entry name" value="CAT-like_dom_sf"/>
</dbReference>
<gene>
    <name evidence="1" type="ORF">Tci_921411</name>
</gene>
<dbReference type="AlphaFoldDB" id="A0A699WNX2"/>
<name>A0A699WNX2_TANCI</name>
<protein>
    <submittedName>
        <fullName evidence="1">Uncharacterized protein</fullName>
    </submittedName>
</protein>
<sequence>MEKRVIVMELEGKSAECPAMLPSILDDLTESLNQRNADYALHRWASKQPVSPEFDYSQMRDLSFHFKGTNFCVANWSSHNTLIDFGPALGHYPSHVRVMPVTLDGIVIFLPRYRHKECSPDQLD</sequence>
<comment type="caution">
    <text evidence="1">The sequence shown here is derived from an EMBL/GenBank/DDBJ whole genome shotgun (WGS) entry which is preliminary data.</text>
</comment>
<proteinExistence type="predicted"/>
<dbReference type="EMBL" id="BKCJ011741764">
    <property type="protein sequence ID" value="GFD49442.1"/>
    <property type="molecule type" value="Genomic_DNA"/>
</dbReference>
<dbReference type="Gene3D" id="3.30.559.10">
    <property type="entry name" value="Chloramphenicol acetyltransferase-like domain"/>
    <property type="match status" value="2"/>
</dbReference>
<organism evidence="1">
    <name type="scientific">Tanacetum cinerariifolium</name>
    <name type="common">Dalmatian daisy</name>
    <name type="synonym">Chrysanthemum cinerariifolium</name>
    <dbReference type="NCBI Taxonomy" id="118510"/>
    <lineage>
        <taxon>Eukaryota</taxon>
        <taxon>Viridiplantae</taxon>
        <taxon>Streptophyta</taxon>
        <taxon>Embryophyta</taxon>
        <taxon>Tracheophyta</taxon>
        <taxon>Spermatophyta</taxon>
        <taxon>Magnoliopsida</taxon>
        <taxon>eudicotyledons</taxon>
        <taxon>Gunneridae</taxon>
        <taxon>Pentapetalae</taxon>
        <taxon>asterids</taxon>
        <taxon>campanulids</taxon>
        <taxon>Asterales</taxon>
        <taxon>Asteraceae</taxon>
        <taxon>Asteroideae</taxon>
        <taxon>Anthemideae</taxon>
        <taxon>Anthemidinae</taxon>
        <taxon>Tanacetum</taxon>
    </lineage>
</organism>
<reference evidence="1" key="1">
    <citation type="journal article" date="2019" name="Sci. Rep.">
        <title>Draft genome of Tanacetum cinerariifolium, the natural source of mosquito coil.</title>
        <authorList>
            <person name="Yamashiro T."/>
            <person name="Shiraishi A."/>
            <person name="Satake H."/>
            <person name="Nakayama K."/>
        </authorList>
    </citation>
    <scope>NUCLEOTIDE SEQUENCE</scope>
</reference>
<accession>A0A699WNX2</accession>